<dbReference type="STRING" id="1855912.LuPra_04295"/>
<reference evidence="2" key="2">
    <citation type="submission" date="2016-04" db="EMBL/GenBank/DDBJ databases">
        <title>First Complete Genome Sequence of a Subdivision 6 Acidobacterium.</title>
        <authorList>
            <person name="Huang S."/>
            <person name="Vieira S."/>
            <person name="Bunk B."/>
            <person name="Riedel T."/>
            <person name="Sproeer C."/>
            <person name="Overmann J."/>
        </authorList>
    </citation>
    <scope>NUCLEOTIDE SEQUENCE [LARGE SCALE GENOMIC DNA]</scope>
    <source>
        <strain evidence="2">DSM 100886 HEG_-6_39</strain>
    </source>
</reference>
<organism evidence="1 2">
    <name type="scientific">Luteitalea pratensis</name>
    <dbReference type="NCBI Taxonomy" id="1855912"/>
    <lineage>
        <taxon>Bacteria</taxon>
        <taxon>Pseudomonadati</taxon>
        <taxon>Acidobacteriota</taxon>
        <taxon>Vicinamibacteria</taxon>
        <taxon>Vicinamibacterales</taxon>
        <taxon>Vicinamibacteraceae</taxon>
        <taxon>Luteitalea</taxon>
    </lineage>
</organism>
<keyword evidence="2" id="KW-1185">Reference proteome</keyword>
<proteinExistence type="predicted"/>
<gene>
    <name evidence="1" type="ORF">LuPra_04295</name>
</gene>
<dbReference type="EMBL" id="CP015136">
    <property type="protein sequence ID" value="AMY11051.1"/>
    <property type="molecule type" value="Genomic_DNA"/>
</dbReference>
<dbReference type="AlphaFoldDB" id="A0A143PRL8"/>
<sequence length="170" mass="17651">MSWITAAERGWKLRVAVVVILIGGLGAGVAARQNPGGVIELLEQILASLTTVQEGVDGLIAANDSNVAFTPMVELRSGVLYCGVVNIADSTRSVEIEVFNTVTGELTADGSAPALEPRRSHTTAFVPASLFPGSYYCKVAVLDGKSQDIRGALLIKPAQDATTALVAAAQ</sequence>
<evidence type="ECO:0000313" key="1">
    <source>
        <dbReference type="EMBL" id="AMY11051.1"/>
    </source>
</evidence>
<dbReference type="KEGG" id="abac:LuPra_04295"/>
<evidence type="ECO:0000313" key="2">
    <source>
        <dbReference type="Proteomes" id="UP000076079"/>
    </source>
</evidence>
<protein>
    <submittedName>
        <fullName evidence="1">Uncharacterized protein</fullName>
    </submittedName>
</protein>
<reference evidence="1 2" key="1">
    <citation type="journal article" date="2016" name="Genome Announc.">
        <title>First Complete Genome Sequence of a Subdivision 6 Acidobacterium Strain.</title>
        <authorList>
            <person name="Huang S."/>
            <person name="Vieira S."/>
            <person name="Bunk B."/>
            <person name="Riedel T."/>
            <person name="Sproer C."/>
            <person name="Overmann J."/>
        </authorList>
    </citation>
    <scope>NUCLEOTIDE SEQUENCE [LARGE SCALE GENOMIC DNA]</scope>
    <source>
        <strain evidence="2">DSM 100886 HEG_-6_39</strain>
    </source>
</reference>
<accession>A0A143PRL8</accession>
<name>A0A143PRL8_LUTPR</name>
<dbReference type="Proteomes" id="UP000076079">
    <property type="component" value="Chromosome"/>
</dbReference>
<dbReference type="RefSeq" id="WP_110172636.1">
    <property type="nucleotide sequence ID" value="NZ_CP015136.1"/>
</dbReference>